<protein>
    <submittedName>
        <fullName evidence="8">ABC transporter permease</fullName>
    </submittedName>
</protein>
<comment type="subcellular location">
    <subcellularLocation>
        <location evidence="1">Cell membrane</location>
        <topology evidence="1">Multi-pass membrane protein</topology>
    </subcellularLocation>
</comment>
<evidence type="ECO:0000256" key="1">
    <source>
        <dbReference type="ARBA" id="ARBA00004651"/>
    </source>
</evidence>
<feature type="transmembrane region" description="Helical" evidence="6">
    <location>
        <begin position="20"/>
        <end position="43"/>
    </location>
</feature>
<dbReference type="PANTHER" id="PTHR30294">
    <property type="entry name" value="MEMBRANE COMPONENT OF ABC TRANSPORTER YHHJ-RELATED"/>
    <property type="match status" value="1"/>
</dbReference>
<sequence>MNNGFWTVVGFTAKNKLRGKAFLVTTLIIAVIISIVINLPYLISQFSGEGKPTAVGYLDSSSEKAKSELFTSTRIADMLNTYYGKQEKPELKLVPIADAGSAEANEKALKQAVADDVIHGYIEFSPGKESDFPAITYKSESLMESKVSDSLTAALQVVKMEAVIGGGGLSDEVKALLTKPIELDTVQISTVEGAGSIGSGKTKEQQGIDFLTVYVIIIMLFMAIMISGQMIASEITAEKSSRVMEILITSVSPLKAMFGKIFGMFLIVLLQLALYIAVIVINMTLPQNIDKLGDLGISLSEIDPVLVTYALVFFFTGYFLFATLFAAVGSIVSRTEDLGQAVLPITMLSLAGFYICIFGGMNSPGSMLMKVCSFIPFVSPYAMVTRLGLSDPPLWQVWLSIATLLASILVAGWLSAKIYRAGVLMYGKKPSMKELFKAMRAYK</sequence>
<dbReference type="InterPro" id="IPR013525">
    <property type="entry name" value="ABC2_TM"/>
</dbReference>
<dbReference type="Proteomes" id="UP000673394">
    <property type="component" value="Unassembled WGS sequence"/>
</dbReference>
<feature type="transmembrane region" description="Helical" evidence="6">
    <location>
        <begin position="338"/>
        <end position="359"/>
    </location>
</feature>
<reference evidence="8 9" key="1">
    <citation type="submission" date="2021-04" db="EMBL/GenBank/DDBJ databases">
        <title>Paenibacillus sp. DLE-14 whole genome sequence.</title>
        <authorList>
            <person name="Ham Y.J."/>
        </authorList>
    </citation>
    <scope>NUCLEOTIDE SEQUENCE [LARGE SCALE GENOMIC DNA]</scope>
    <source>
        <strain evidence="8 9">DLE-14</strain>
    </source>
</reference>
<evidence type="ECO:0000256" key="2">
    <source>
        <dbReference type="ARBA" id="ARBA00022475"/>
    </source>
</evidence>
<dbReference type="InterPro" id="IPR051449">
    <property type="entry name" value="ABC-2_transporter_component"/>
</dbReference>
<keyword evidence="3 6" id="KW-0812">Transmembrane</keyword>
<feature type="domain" description="ABC-2 type transporter transmembrane" evidence="7">
    <location>
        <begin position="20"/>
        <end position="416"/>
    </location>
</feature>
<feature type="transmembrane region" description="Helical" evidence="6">
    <location>
        <begin position="395"/>
        <end position="416"/>
    </location>
</feature>
<accession>A0ABS5CL35</accession>
<feature type="transmembrane region" description="Helical" evidence="6">
    <location>
        <begin position="261"/>
        <end position="285"/>
    </location>
</feature>
<keyword evidence="5 6" id="KW-0472">Membrane</keyword>
<feature type="transmembrane region" description="Helical" evidence="6">
    <location>
        <begin position="306"/>
        <end position="332"/>
    </location>
</feature>
<evidence type="ECO:0000259" key="7">
    <source>
        <dbReference type="Pfam" id="PF12698"/>
    </source>
</evidence>
<proteinExistence type="predicted"/>
<keyword evidence="4 6" id="KW-1133">Transmembrane helix</keyword>
<evidence type="ECO:0000256" key="6">
    <source>
        <dbReference type="SAM" id="Phobius"/>
    </source>
</evidence>
<keyword evidence="9" id="KW-1185">Reference proteome</keyword>
<keyword evidence="2" id="KW-1003">Cell membrane</keyword>
<dbReference type="EMBL" id="JAGKSP010000020">
    <property type="protein sequence ID" value="MBP3966573.1"/>
    <property type="molecule type" value="Genomic_DNA"/>
</dbReference>
<evidence type="ECO:0000313" key="8">
    <source>
        <dbReference type="EMBL" id="MBP3966573.1"/>
    </source>
</evidence>
<evidence type="ECO:0000256" key="5">
    <source>
        <dbReference type="ARBA" id="ARBA00023136"/>
    </source>
</evidence>
<dbReference type="RefSeq" id="WP_210663834.1">
    <property type="nucleotide sequence ID" value="NZ_JAGKSP010000020.1"/>
</dbReference>
<evidence type="ECO:0000256" key="3">
    <source>
        <dbReference type="ARBA" id="ARBA00022692"/>
    </source>
</evidence>
<gene>
    <name evidence="8" type="ORF">I8J30_28215</name>
</gene>
<evidence type="ECO:0000256" key="4">
    <source>
        <dbReference type="ARBA" id="ARBA00022989"/>
    </source>
</evidence>
<dbReference type="Pfam" id="PF12698">
    <property type="entry name" value="ABC2_membrane_3"/>
    <property type="match status" value="1"/>
</dbReference>
<evidence type="ECO:0000313" key="9">
    <source>
        <dbReference type="Proteomes" id="UP000673394"/>
    </source>
</evidence>
<comment type="caution">
    <text evidence="8">The sequence shown here is derived from an EMBL/GenBank/DDBJ whole genome shotgun (WGS) entry which is preliminary data.</text>
</comment>
<organism evidence="8 9">
    <name type="scientific">Paenibacillus lignilyticus</name>
    <dbReference type="NCBI Taxonomy" id="1172615"/>
    <lineage>
        <taxon>Bacteria</taxon>
        <taxon>Bacillati</taxon>
        <taxon>Bacillota</taxon>
        <taxon>Bacilli</taxon>
        <taxon>Bacillales</taxon>
        <taxon>Paenibacillaceae</taxon>
        <taxon>Paenibacillus</taxon>
    </lineage>
</organism>
<dbReference type="PANTHER" id="PTHR30294:SF29">
    <property type="entry name" value="MULTIDRUG ABC TRANSPORTER PERMEASE YBHS-RELATED"/>
    <property type="match status" value="1"/>
</dbReference>
<feature type="transmembrane region" description="Helical" evidence="6">
    <location>
        <begin position="211"/>
        <end position="232"/>
    </location>
</feature>
<name>A0ABS5CL35_9BACL</name>